<organism evidence="1 2">
    <name type="scientific">Solanum commersonii</name>
    <name type="common">Commerson's wild potato</name>
    <name type="synonym">Commerson's nightshade</name>
    <dbReference type="NCBI Taxonomy" id="4109"/>
    <lineage>
        <taxon>Eukaryota</taxon>
        <taxon>Viridiplantae</taxon>
        <taxon>Streptophyta</taxon>
        <taxon>Embryophyta</taxon>
        <taxon>Tracheophyta</taxon>
        <taxon>Spermatophyta</taxon>
        <taxon>Magnoliopsida</taxon>
        <taxon>eudicotyledons</taxon>
        <taxon>Gunneridae</taxon>
        <taxon>Pentapetalae</taxon>
        <taxon>asterids</taxon>
        <taxon>lamiids</taxon>
        <taxon>Solanales</taxon>
        <taxon>Solanaceae</taxon>
        <taxon>Solanoideae</taxon>
        <taxon>Solaneae</taxon>
        <taxon>Solanum</taxon>
    </lineage>
</organism>
<protein>
    <submittedName>
        <fullName evidence="1">Uncharacterized protein</fullName>
    </submittedName>
</protein>
<reference evidence="1 2" key="1">
    <citation type="submission" date="2020-09" db="EMBL/GenBank/DDBJ databases">
        <title>De no assembly of potato wild relative species, Solanum commersonii.</title>
        <authorList>
            <person name="Cho K."/>
        </authorList>
    </citation>
    <scope>NUCLEOTIDE SEQUENCE [LARGE SCALE GENOMIC DNA]</scope>
    <source>
        <strain evidence="1">LZ3.2</strain>
        <tissue evidence="1">Leaf</tissue>
    </source>
</reference>
<keyword evidence="2" id="KW-1185">Reference proteome</keyword>
<comment type="caution">
    <text evidence="1">The sequence shown here is derived from an EMBL/GenBank/DDBJ whole genome shotgun (WGS) entry which is preliminary data.</text>
</comment>
<sequence>MKCSPQAKDSLDTNISTDFKKLGYQFSSQAFYSSTKLSTLYRHLYNRKSALNMFGGHGSSTVSVKEIWRSRGLTDFLIFHG</sequence>
<dbReference type="EMBL" id="JACXVP010000004">
    <property type="protein sequence ID" value="KAG5611923.1"/>
    <property type="molecule type" value="Genomic_DNA"/>
</dbReference>
<name>A0A9J5ZG69_SOLCO</name>
<evidence type="ECO:0000313" key="1">
    <source>
        <dbReference type="EMBL" id="KAG5611923.1"/>
    </source>
</evidence>
<accession>A0A9J5ZG69</accession>
<dbReference type="AlphaFoldDB" id="A0A9J5ZG69"/>
<gene>
    <name evidence="1" type="ORF">H5410_023204</name>
</gene>
<dbReference type="Proteomes" id="UP000824120">
    <property type="component" value="Chromosome 4"/>
</dbReference>
<proteinExistence type="predicted"/>
<evidence type="ECO:0000313" key="2">
    <source>
        <dbReference type="Proteomes" id="UP000824120"/>
    </source>
</evidence>